<dbReference type="GO" id="GO:0015288">
    <property type="term" value="F:porin activity"/>
    <property type="evidence" value="ECO:0007669"/>
    <property type="project" value="InterPro"/>
</dbReference>
<dbReference type="Gene3D" id="2.40.160.10">
    <property type="entry name" value="Porin"/>
    <property type="match status" value="1"/>
</dbReference>
<evidence type="ECO:0000256" key="2">
    <source>
        <dbReference type="SAM" id="SignalP"/>
    </source>
</evidence>
<sequence>MKKLHFIKLSLAASVLASGTAIANEDTESKIANLESQMAALREDVKSNNLDTLSKLHMAGYANVDAIAGSDRQEDGFTAARFAPIFHFQFSDRVLFEGELEIETNADGETEIAAEYATIDLMLNDYMALVAGKFLSPIGQFRQNVHPSWINKLPTAPVGFGHGGAAPLSDLGVQLRGGIPLSGSMRANYALFTSNGPTLVVDADPGEEVEIELETEAAASNGDGNFVYGGRVGFLPVPALELGLSGALGKIGVAEGHDVSDLAAGEPDRDYTVLGADAVYNLDTLQLRGEFIQQTVGSEANSAVAGGAVTEELEYTAWYAQAAYRVPDTKWEGVVRIGDLDTPGADANRSQWSVGVNYLFANHVIIKAAYTVDDYDDNAIDDDERFNVQLAYGF</sequence>
<accession>A0A3D8GXM3</accession>
<keyword evidence="4" id="KW-1185">Reference proteome</keyword>
<dbReference type="Proteomes" id="UP000256431">
    <property type="component" value="Unassembled WGS sequence"/>
</dbReference>
<gene>
    <name evidence="3" type="ORF">DXI23_19775</name>
</gene>
<dbReference type="InterPro" id="IPR010870">
    <property type="entry name" value="Porin_O/P"/>
</dbReference>
<organism evidence="3 4">
    <name type="scientific">Marinobacter flavimaris</name>
    <dbReference type="NCBI Taxonomy" id="262076"/>
    <lineage>
        <taxon>Bacteria</taxon>
        <taxon>Pseudomonadati</taxon>
        <taxon>Pseudomonadota</taxon>
        <taxon>Gammaproteobacteria</taxon>
        <taxon>Pseudomonadales</taxon>
        <taxon>Marinobacteraceae</taxon>
        <taxon>Marinobacter</taxon>
    </lineage>
</organism>
<dbReference type="EMBL" id="QRDH01000015">
    <property type="protein sequence ID" value="RDU39195.1"/>
    <property type="molecule type" value="Genomic_DNA"/>
</dbReference>
<keyword evidence="1" id="KW-0175">Coiled coil</keyword>
<dbReference type="AlphaFoldDB" id="A0A3D8GXM3"/>
<proteinExistence type="predicted"/>
<dbReference type="InterPro" id="IPR023614">
    <property type="entry name" value="Porin_dom_sf"/>
</dbReference>
<reference evidence="3 4" key="1">
    <citation type="submission" date="2018-08" db="EMBL/GenBank/DDBJ databases">
        <title>Genome sequence of Marinobacter flavimaris KCTC 12185.</title>
        <authorList>
            <person name="Chun J."/>
            <person name="Kim B.-Y."/>
            <person name="Choi S.-B."/>
            <person name="Kwak M.-J."/>
        </authorList>
    </citation>
    <scope>NUCLEOTIDE SEQUENCE [LARGE SCALE GENOMIC DNA]</scope>
    <source>
        <strain evidence="3 4">KCTC 12185</strain>
    </source>
</reference>
<dbReference type="GO" id="GO:0016020">
    <property type="term" value="C:membrane"/>
    <property type="evidence" value="ECO:0007669"/>
    <property type="project" value="InterPro"/>
</dbReference>
<evidence type="ECO:0000256" key="1">
    <source>
        <dbReference type="SAM" id="Coils"/>
    </source>
</evidence>
<evidence type="ECO:0000313" key="3">
    <source>
        <dbReference type="EMBL" id="RDU39195.1"/>
    </source>
</evidence>
<feature type="chain" id="PRO_5017591842" evidence="2">
    <location>
        <begin position="24"/>
        <end position="394"/>
    </location>
</feature>
<comment type="caution">
    <text evidence="3">The sequence shown here is derived from an EMBL/GenBank/DDBJ whole genome shotgun (WGS) entry which is preliminary data.</text>
</comment>
<name>A0A3D8GXM3_9GAMM</name>
<feature type="coiled-coil region" evidence="1">
    <location>
        <begin position="24"/>
        <end position="51"/>
    </location>
</feature>
<keyword evidence="2" id="KW-0732">Signal</keyword>
<dbReference type="Pfam" id="PF07396">
    <property type="entry name" value="Porin_O_P"/>
    <property type="match status" value="1"/>
</dbReference>
<evidence type="ECO:0000313" key="4">
    <source>
        <dbReference type="Proteomes" id="UP000256431"/>
    </source>
</evidence>
<feature type="signal peptide" evidence="2">
    <location>
        <begin position="1"/>
        <end position="23"/>
    </location>
</feature>
<protein>
    <submittedName>
        <fullName evidence="3">Porin</fullName>
    </submittedName>
</protein>
<dbReference type="RefSeq" id="WP_104272255.1">
    <property type="nucleotide sequence ID" value="NZ_PSSW01000016.1"/>
</dbReference>
<dbReference type="SUPFAM" id="SSF56935">
    <property type="entry name" value="Porins"/>
    <property type="match status" value="1"/>
</dbReference>